<evidence type="ECO:0000256" key="2">
    <source>
        <dbReference type="ARBA" id="ARBA00008066"/>
    </source>
</evidence>
<keyword evidence="7 8" id="KW-0472">Membrane</keyword>
<dbReference type="GO" id="GO:0016020">
    <property type="term" value="C:membrane"/>
    <property type="evidence" value="ECO:0007669"/>
    <property type="project" value="UniProtKB-SubCell"/>
</dbReference>
<evidence type="ECO:0000256" key="8">
    <source>
        <dbReference type="SAM" id="Phobius"/>
    </source>
</evidence>
<reference evidence="10 11" key="1">
    <citation type="journal article" date="2020" name="Microb. Genom.">
        <title>Genetic diversity of clinical and environmental Mucorales isolates obtained from an investigation of mucormycosis cases among solid organ transplant recipients.</title>
        <authorList>
            <person name="Nguyen M.H."/>
            <person name="Kaul D."/>
            <person name="Muto C."/>
            <person name="Cheng S.J."/>
            <person name="Richter R.A."/>
            <person name="Bruno V.M."/>
            <person name="Liu G."/>
            <person name="Beyhan S."/>
            <person name="Sundermann A.J."/>
            <person name="Mounaud S."/>
            <person name="Pasculle A.W."/>
            <person name="Nierman W.C."/>
            <person name="Driscoll E."/>
            <person name="Cumbie R."/>
            <person name="Clancy C.J."/>
            <person name="Dupont C.L."/>
        </authorList>
    </citation>
    <scope>NUCLEOTIDE SEQUENCE [LARGE SCALE GENOMIC DNA]</scope>
    <source>
        <strain evidence="10 11">GL24</strain>
    </source>
</reference>
<sequence>MSNHVNIYRLSIDSGYMESRRRSQSSARPSLEDSTRGIREYTEFDFEDSIHYDVADGVQQYKPLLSQEESFDESDIENLEQKGYKLPSEGGRILDRSFAPNWCNNRCWDGRILRNYRNESTGDTIPHVIRSLYPKIDQVPVLWMLSNRKLCITLFTLLISYPLSLYRDISKLAKTSALALAAIIIIIVSVAIEGPQMPMSLKGSSALRFNLVNNEVFQAIAVISFAFVCHHNSFLIFGSLKQPSLNRFAVVTHWSMGIALITCLALAVAGYWSFTDKTMGNILNNFPSDNVLINIARLSFGLNMFTTIPLEAFVCRELSYLYLHVISVLCWNSLVDFLRPS</sequence>
<dbReference type="PANTHER" id="PTHR22950">
    <property type="entry name" value="AMINO ACID TRANSPORTER"/>
    <property type="match status" value="1"/>
</dbReference>
<feature type="transmembrane region" description="Helical" evidence="8">
    <location>
        <begin position="292"/>
        <end position="313"/>
    </location>
</feature>
<evidence type="ECO:0000313" key="11">
    <source>
        <dbReference type="Proteomes" id="UP000740926"/>
    </source>
</evidence>
<comment type="subcellular location">
    <subcellularLocation>
        <location evidence="1">Membrane</location>
        <topology evidence="1">Multi-pass membrane protein</topology>
    </subcellularLocation>
</comment>
<evidence type="ECO:0000256" key="1">
    <source>
        <dbReference type="ARBA" id="ARBA00004141"/>
    </source>
</evidence>
<dbReference type="Proteomes" id="UP000740926">
    <property type="component" value="Unassembled WGS sequence"/>
</dbReference>
<organism evidence="10 11">
    <name type="scientific">Rhizopus delemar</name>
    <dbReference type="NCBI Taxonomy" id="936053"/>
    <lineage>
        <taxon>Eukaryota</taxon>
        <taxon>Fungi</taxon>
        <taxon>Fungi incertae sedis</taxon>
        <taxon>Mucoromycota</taxon>
        <taxon>Mucoromycotina</taxon>
        <taxon>Mucoromycetes</taxon>
        <taxon>Mucorales</taxon>
        <taxon>Mucorineae</taxon>
        <taxon>Rhizopodaceae</taxon>
        <taxon>Rhizopus</taxon>
    </lineage>
</organism>
<evidence type="ECO:0000256" key="4">
    <source>
        <dbReference type="ARBA" id="ARBA00022692"/>
    </source>
</evidence>
<dbReference type="PANTHER" id="PTHR22950:SF458">
    <property type="entry name" value="SODIUM-COUPLED NEUTRAL AMINO ACID TRANSPORTER 11-RELATED"/>
    <property type="match status" value="1"/>
</dbReference>
<dbReference type="EMBL" id="JAANIU010000406">
    <property type="protein sequence ID" value="KAG1572511.1"/>
    <property type="molecule type" value="Genomic_DNA"/>
</dbReference>
<keyword evidence="3" id="KW-0813">Transport</keyword>
<comment type="similarity">
    <text evidence="2">Belongs to the amino acid/polyamine transporter 2 family.</text>
</comment>
<comment type="caution">
    <text evidence="10">The sequence shown here is derived from an EMBL/GenBank/DDBJ whole genome shotgun (WGS) entry which is preliminary data.</text>
</comment>
<keyword evidence="4 8" id="KW-0812">Transmembrane</keyword>
<proteinExistence type="inferred from homology"/>
<dbReference type="AlphaFoldDB" id="A0A9P6Z7S1"/>
<evidence type="ECO:0000256" key="5">
    <source>
        <dbReference type="ARBA" id="ARBA00022970"/>
    </source>
</evidence>
<gene>
    <name evidence="10" type="ORF">G6F50_003672</name>
</gene>
<keyword evidence="5" id="KW-0029">Amino-acid transport</keyword>
<dbReference type="InterPro" id="IPR013057">
    <property type="entry name" value="AA_transpt_TM"/>
</dbReference>
<feature type="transmembrane region" description="Helical" evidence="8">
    <location>
        <begin position="249"/>
        <end position="272"/>
    </location>
</feature>
<name>A0A9P6Z7S1_9FUNG</name>
<evidence type="ECO:0000259" key="9">
    <source>
        <dbReference type="Pfam" id="PF01490"/>
    </source>
</evidence>
<evidence type="ECO:0000313" key="10">
    <source>
        <dbReference type="EMBL" id="KAG1572511.1"/>
    </source>
</evidence>
<evidence type="ECO:0000256" key="3">
    <source>
        <dbReference type="ARBA" id="ARBA00022448"/>
    </source>
</evidence>
<protein>
    <recommendedName>
        <fullName evidence="9">Amino acid transporter transmembrane domain-containing protein</fullName>
    </recommendedName>
</protein>
<dbReference type="Pfam" id="PF01490">
    <property type="entry name" value="Aa_trans"/>
    <property type="match status" value="1"/>
</dbReference>
<feature type="domain" description="Amino acid transporter transmembrane" evidence="9">
    <location>
        <begin position="122"/>
        <end position="317"/>
    </location>
</feature>
<feature type="transmembrane region" description="Helical" evidence="8">
    <location>
        <begin position="216"/>
        <end position="237"/>
    </location>
</feature>
<dbReference type="GO" id="GO:0015179">
    <property type="term" value="F:L-amino acid transmembrane transporter activity"/>
    <property type="evidence" value="ECO:0007669"/>
    <property type="project" value="TreeGrafter"/>
</dbReference>
<dbReference type="GO" id="GO:0005783">
    <property type="term" value="C:endoplasmic reticulum"/>
    <property type="evidence" value="ECO:0007669"/>
    <property type="project" value="TreeGrafter"/>
</dbReference>
<accession>A0A9P6Z7S1</accession>
<keyword evidence="11" id="KW-1185">Reference proteome</keyword>
<feature type="transmembrane region" description="Helical" evidence="8">
    <location>
        <begin position="175"/>
        <end position="196"/>
    </location>
</feature>
<evidence type="ECO:0000256" key="7">
    <source>
        <dbReference type="ARBA" id="ARBA00023136"/>
    </source>
</evidence>
<evidence type="ECO:0000256" key="6">
    <source>
        <dbReference type="ARBA" id="ARBA00022989"/>
    </source>
</evidence>
<keyword evidence="6 8" id="KW-1133">Transmembrane helix</keyword>